<name>A0ABP7WH38_9ACTN</name>
<dbReference type="InterPro" id="IPR001106">
    <property type="entry name" value="Aromatic_Lyase"/>
</dbReference>
<dbReference type="SUPFAM" id="SSF48557">
    <property type="entry name" value="L-aspartase-like"/>
    <property type="match status" value="1"/>
</dbReference>
<dbReference type="Gene3D" id="1.10.275.10">
    <property type="entry name" value="Fumarase/aspartase (N-terminal domain)"/>
    <property type="match status" value="1"/>
</dbReference>
<sequence>MENSRIVIDGTSLTCAQVTRAARGDVTIAIAEDGVERATAAWRVARDVAAAQPVYGRTTGVGANRVVDVEWEDADAHGLRLLRSHAAGAGPLVAPEIVRAMLTVRLNQIAAGGSGVDPGVLQALADVLNLGLLPPVPVYGAIGTGDLTALASTALCLLGERAWLGGGADGGTERGPGFTLRSADALAFISSNAATLGEAALAVTDLRELLDASVVVAALSLFAVRGSEEPYSPAVQEACPHPGQQQVADAMRTLLAYEQPTPARIQDPYGYRAFPQVHGPALEAAAYAEDTVTREINARAENPLVDVAGRTVWHNGNFHTAYVGLALDSVRAALFQTMALSAARLGTLAEPSFTGLYPFQGATEASSGIMILEYVAHSALADVRRLATPAALGSAVLSRGVEEHAGFSTQSSRATTDALGAYRIGLGCELVAAVRALRMQGRAPAGGPLRAAYDIAAGVLDARVEDRPLDTDIASAADLLPRLARTLRQATAPPGTTPSQDGPPAPWPLPPLGPQEP</sequence>
<accession>A0ABP7WH38</accession>
<evidence type="ECO:0000313" key="4">
    <source>
        <dbReference type="Proteomes" id="UP001500683"/>
    </source>
</evidence>
<organism evidence="3 4">
    <name type="scientific">Actinomadura miaoliensis</name>
    <dbReference type="NCBI Taxonomy" id="430685"/>
    <lineage>
        <taxon>Bacteria</taxon>
        <taxon>Bacillati</taxon>
        <taxon>Actinomycetota</taxon>
        <taxon>Actinomycetes</taxon>
        <taxon>Streptosporangiales</taxon>
        <taxon>Thermomonosporaceae</taxon>
        <taxon>Actinomadura</taxon>
    </lineage>
</organism>
<dbReference type="Pfam" id="PF00221">
    <property type="entry name" value="Lyase_aromatic"/>
    <property type="match status" value="1"/>
</dbReference>
<dbReference type="RefSeq" id="WP_344953361.1">
    <property type="nucleotide sequence ID" value="NZ_BAAAZG010000042.1"/>
</dbReference>
<keyword evidence="1" id="KW-0456">Lyase</keyword>
<reference evidence="4" key="1">
    <citation type="journal article" date="2019" name="Int. J. Syst. Evol. Microbiol.">
        <title>The Global Catalogue of Microorganisms (GCM) 10K type strain sequencing project: providing services to taxonomists for standard genome sequencing and annotation.</title>
        <authorList>
            <consortium name="The Broad Institute Genomics Platform"/>
            <consortium name="The Broad Institute Genome Sequencing Center for Infectious Disease"/>
            <person name="Wu L."/>
            <person name="Ma J."/>
        </authorList>
    </citation>
    <scope>NUCLEOTIDE SEQUENCE [LARGE SCALE GENOMIC DNA]</scope>
    <source>
        <strain evidence="4">JCM 16702</strain>
    </source>
</reference>
<proteinExistence type="predicted"/>
<dbReference type="InterPro" id="IPR008948">
    <property type="entry name" value="L-Aspartase-like"/>
</dbReference>
<dbReference type="InterPro" id="IPR024083">
    <property type="entry name" value="Fumarase/histidase_N"/>
</dbReference>
<protein>
    <submittedName>
        <fullName evidence="3">Aromatic amino acid ammonia-lyase</fullName>
    </submittedName>
</protein>
<dbReference type="PANTHER" id="PTHR10362">
    <property type="entry name" value="HISTIDINE AMMONIA-LYASE"/>
    <property type="match status" value="1"/>
</dbReference>
<evidence type="ECO:0000313" key="3">
    <source>
        <dbReference type="EMBL" id="GAA4088534.1"/>
    </source>
</evidence>
<keyword evidence="4" id="KW-1185">Reference proteome</keyword>
<dbReference type="EMBL" id="BAAAZG010000042">
    <property type="protein sequence ID" value="GAA4088534.1"/>
    <property type="molecule type" value="Genomic_DNA"/>
</dbReference>
<feature type="region of interest" description="Disordered" evidence="2">
    <location>
        <begin position="484"/>
        <end position="517"/>
    </location>
</feature>
<evidence type="ECO:0000256" key="1">
    <source>
        <dbReference type="ARBA" id="ARBA00023239"/>
    </source>
</evidence>
<evidence type="ECO:0000256" key="2">
    <source>
        <dbReference type="SAM" id="MobiDB-lite"/>
    </source>
</evidence>
<dbReference type="Gene3D" id="1.20.200.10">
    <property type="entry name" value="Fumarase/aspartase (Central domain)"/>
    <property type="match status" value="1"/>
</dbReference>
<comment type="caution">
    <text evidence="3">The sequence shown here is derived from an EMBL/GenBank/DDBJ whole genome shotgun (WGS) entry which is preliminary data.</text>
</comment>
<dbReference type="CDD" id="cd00332">
    <property type="entry name" value="PAL-HAL"/>
    <property type="match status" value="1"/>
</dbReference>
<feature type="compositionally biased region" description="Pro residues" evidence="2">
    <location>
        <begin position="501"/>
        <end position="517"/>
    </location>
</feature>
<gene>
    <name evidence="3" type="ORF">GCM10022214_56160</name>
</gene>
<dbReference type="Proteomes" id="UP001500683">
    <property type="component" value="Unassembled WGS sequence"/>
</dbReference>